<dbReference type="EMBL" id="QTSX02006628">
    <property type="protein sequence ID" value="KAJ9052656.1"/>
    <property type="molecule type" value="Genomic_DNA"/>
</dbReference>
<protein>
    <submittedName>
        <fullName evidence="1">Uncharacterized protein</fullName>
    </submittedName>
</protein>
<name>A0ACC2RRI9_9FUNG</name>
<sequence>MTLKAKAPPLMINEFKEYYASSSCSLAAALVEEESDGPLMSLAALAHFFPEIEVLDCSELVYSTCSLPPAASEEAGANILDCFFIGLDALEVAPAQEPGLLVNTPVCN</sequence>
<evidence type="ECO:0000313" key="2">
    <source>
        <dbReference type="Proteomes" id="UP001165960"/>
    </source>
</evidence>
<gene>
    <name evidence="1" type="ORF">DSO57_1032135</name>
</gene>
<evidence type="ECO:0000313" key="1">
    <source>
        <dbReference type="EMBL" id="KAJ9052656.1"/>
    </source>
</evidence>
<dbReference type="Proteomes" id="UP001165960">
    <property type="component" value="Unassembled WGS sequence"/>
</dbReference>
<proteinExistence type="predicted"/>
<comment type="caution">
    <text evidence="1">The sequence shown here is derived from an EMBL/GenBank/DDBJ whole genome shotgun (WGS) entry which is preliminary data.</text>
</comment>
<accession>A0ACC2RRI9</accession>
<organism evidence="1 2">
    <name type="scientific">Entomophthora muscae</name>
    <dbReference type="NCBI Taxonomy" id="34485"/>
    <lineage>
        <taxon>Eukaryota</taxon>
        <taxon>Fungi</taxon>
        <taxon>Fungi incertae sedis</taxon>
        <taxon>Zoopagomycota</taxon>
        <taxon>Entomophthoromycotina</taxon>
        <taxon>Entomophthoromycetes</taxon>
        <taxon>Entomophthorales</taxon>
        <taxon>Entomophthoraceae</taxon>
        <taxon>Entomophthora</taxon>
    </lineage>
</organism>
<keyword evidence="2" id="KW-1185">Reference proteome</keyword>
<reference evidence="1" key="1">
    <citation type="submission" date="2022-04" db="EMBL/GenBank/DDBJ databases">
        <title>Genome of the entomopathogenic fungus Entomophthora muscae.</title>
        <authorList>
            <person name="Elya C."/>
            <person name="Lovett B.R."/>
            <person name="Lee E."/>
            <person name="Macias A.M."/>
            <person name="Hajek A.E."/>
            <person name="De Bivort B.L."/>
            <person name="Kasson M.T."/>
            <person name="De Fine Licht H.H."/>
            <person name="Stajich J.E."/>
        </authorList>
    </citation>
    <scope>NUCLEOTIDE SEQUENCE</scope>
    <source>
        <strain evidence="1">Berkeley</strain>
    </source>
</reference>